<keyword evidence="4" id="KW-0804">Transcription</keyword>
<dbReference type="InterPro" id="IPR007630">
    <property type="entry name" value="RNA_pol_sigma70_r4"/>
</dbReference>
<dbReference type="InterPro" id="IPR013324">
    <property type="entry name" value="RNA_pol_sigma_r3/r4-like"/>
</dbReference>
<evidence type="ECO:0000256" key="3">
    <source>
        <dbReference type="ARBA" id="ARBA00023125"/>
    </source>
</evidence>
<dbReference type="InterPro" id="IPR007624">
    <property type="entry name" value="RNA_pol_sigma70_r3"/>
</dbReference>
<dbReference type="SUPFAM" id="SSF88946">
    <property type="entry name" value="Sigma2 domain of RNA polymerase sigma factors"/>
    <property type="match status" value="1"/>
</dbReference>
<keyword evidence="3" id="KW-0238">DNA-binding</keyword>
<feature type="domain" description="RNA polymerase sigma-70 region 3" evidence="6">
    <location>
        <begin position="121"/>
        <end position="170"/>
    </location>
</feature>
<evidence type="ECO:0000259" key="8">
    <source>
        <dbReference type="Pfam" id="PF04545"/>
    </source>
</evidence>
<feature type="compositionally biased region" description="Basic and acidic residues" evidence="5">
    <location>
        <begin position="1"/>
        <end position="14"/>
    </location>
</feature>
<feature type="domain" description="RNA polymerase sigma-70 region 4" evidence="8">
    <location>
        <begin position="213"/>
        <end position="260"/>
    </location>
</feature>
<comment type="caution">
    <text evidence="9">The sequence shown here is derived from an EMBL/GenBank/DDBJ whole genome shotgun (WGS) entry which is preliminary data.</text>
</comment>
<dbReference type="GO" id="GO:0016987">
    <property type="term" value="F:sigma factor activity"/>
    <property type="evidence" value="ECO:0007669"/>
    <property type="project" value="UniProtKB-KW"/>
</dbReference>
<dbReference type="CDD" id="cd06171">
    <property type="entry name" value="Sigma70_r4"/>
    <property type="match status" value="1"/>
</dbReference>
<dbReference type="InterPro" id="IPR012845">
    <property type="entry name" value="RNA_pol_sigma_FliA_WhiG"/>
</dbReference>
<dbReference type="SUPFAM" id="SSF88659">
    <property type="entry name" value="Sigma3 and sigma4 domains of RNA polymerase sigma factors"/>
    <property type="match status" value="2"/>
</dbReference>
<dbReference type="NCBIfam" id="TIGR02479">
    <property type="entry name" value="FliA_WhiG"/>
    <property type="match status" value="1"/>
</dbReference>
<dbReference type="AlphaFoldDB" id="A0A7X1B607"/>
<evidence type="ECO:0000256" key="1">
    <source>
        <dbReference type="ARBA" id="ARBA00023015"/>
    </source>
</evidence>
<dbReference type="PIRSF" id="PIRSF000770">
    <property type="entry name" value="RNA_pol_sigma-SigE/K"/>
    <property type="match status" value="1"/>
</dbReference>
<dbReference type="NCBIfam" id="NF005413">
    <property type="entry name" value="PRK06986.1"/>
    <property type="match status" value="1"/>
</dbReference>
<dbReference type="PANTHER" id="PTHR30385:SF7">
    <property type="entry name" value="RNA POLYMERASE SIGMA FACTOR FLIA"/>
    <property type="match status" value="1"/>
</dbReference>
<keyword evidence="10" id="KW-1185">Reference proteome</keyword>
<evidence type="ECO:0000256" key="5">
    <source>
        <dbReference type="SAM" id="MobiDB-lite"/>
    </source>
</evidence>
<reference evidence="9 10" key="1">
    <citation type="submission" date="2020-07" db="EMBL/GenBank/DDBJ databases">
        <authorList>
            <person name="Feng X."/>
        </authorList>
    </citation>
    <scope>NUCLEOTIDE SEQUENCE [LARGE SCALE GENOMIC DNA]</scope>
    <source>
        <strain evidence="9 10">JCM23202</strain>
    </source>
</reference>
<dbReference type="Proteomes" id="UP000526501">
    <property type="component" value="Unassembled WGS sequence"/>
</dbReference>
<evidence type="ECO:0000313" key="9">
    <source>
        <dbReference type="EMBL" id="MBC2606024.1"/>
    </source>
</evidence>
<dbReference type="InterPro" id="IPR000943">
    <property type="entry name" value="RNA_pol_sigma70"/>
</dbReference>
<organism evidence="9 10">
    <name type="scientific">Pelagicoccus albus</name>
    <dbReference type="NCBI Taxonomy" id="415222"/>
    <lineage>
        <taxon>Bacteria</taxon>
        <taxon>Pseudomonadati</taxon>
        <taxon>Verrucomicrobiota</taxon>
        <taxon>Opitutia</taxon>
        <taxon>Puniceicoccales</taxon>
        <taxon>Pelagicoccaceae</taxon>
        <taxon>Pelagicoccus</taxon>
    </lineage>
</organism>
<dbReference type="RefSeq" id="WP_185659908.1">
    <property type="nucleotide sequence ID" value="NZ_CAWPOO010000007.1"/>
</dbReference>
<evidence type="ECO:0000313" key="10">
    <source>
        <dbReference type="Proteomes" id="UP000526501"/>
    </source>
</evidence>
<dbReference type="GO" id="GO:0003677">
    <property type="term" value="F:DNA binding"/>
    <property type="evidence" value="ECO:0007669"/>
    <property type="project" value="UniProtKB-KW"/>
</dbReference>
<dbReference type="InterPro" id="IPR014284">
    <property type="entry name" value="RNA_pol_sigma-70_dom"/>
</dbReference>
<evidence type="ECO:0000259" key="7">
    <source>
        <dbReference type="Pfam" id="PF04542"/>
    </source>
</evidence>
<sequence>MNDINVKERKDSSKGKRAQAAKAYGVGESSKPPVQQAELFETYMPLVRSIVARIKINLPPHIDEQDLHSVGITGLIAALKKYDPAQKKSFGSYAAMRIRGSILDELRRMDWMPRNARTNFKKLRATIEEVEQRLGRPATEEEIRAELGLSRKDYDQLMAETRPVSFLPLDNAAAGGDDGEGADLYEVIPDDNVVPVTSKMEKDEVTRLVAERINQLPETPRKVLAMYYFQDMRLAEIAEVFGLTESRICQIHSQAIISLRSYITNVMHK</sequence>
<dbReference type="GO" id="GO:0006352">
    <property type="term" value="P:DNA-templated transcription initiation"/>
    <property type="evidence" value="ECO:0007669"/>
    <property type="project" value="InterPro"/>
</dbReference>
<dbReference type="Pfam" id="PF04545">
    <property type="entry name" value="Sigma70_r4"/>
    <property type="match status" value="1"/>
</dbReference>
<dbReference type="NCBIfam" id="TIGR02937">
    <property type="entry name" value="sigma70-ECF"/>
    <property type="match status" value="1"/>
</dbReference>
<feature type="domain" description="RNA polymerase sigma-70 region 2" evidence="7">
    <location>
        <begin position="39"/>
        <end position="111"/>
    </location>
</feature>
<name>A0A7X1B607_9BACT</name>
<protein>
    <submittedName>
        <fullName evidence="9">FliA/WhiG family RNA polymerase sigma factor</fullName>
    </submittedName>
</protein>
<evidence type="ECO:0000256" key="4">
    <source>
        <dbReference type="ARBA" id="ARBA00023163"/>
    </source>
</evidence>
<dbReference type="PRINTS" id="PR00046">
    <property type="entry name" value="SIGMA70FCT"/>
</dbReference>
<dbReference type="InterPro" id="IPR007627">
    <property type="entry name" value="RNA_pol_sigma70_r2"/>
</dbReference>
<dbReference type="InterPro" id="IPR013325">
    <property type="entry name" value="RNA_pol_sigma_r2"/>
</dbReference>
<gene>
    <name evidence="9" type="ORF">H5P27_08200</name>
</gene>
<dbReference type="PANTHER" id="PTHR30385">
    <property type="entry name" value="SIGMA FACTOR F FLAGELLAR"/>
    <property type="match status" value="1"/>
</dbReference>
<dbReference type="GO" id="GO:0003899">
    <property type="term" value="F:DNA-directed RNA polymerase activity"/>
    <property type="evidence" value="ECO:0007669"/>
    <property type="project" value="InterPro"/>
</dbReference>
<dbReference type="EMBL" id="JACHVC010000007">
    <property type="protein sequence ID" value="MBC2606024.1"/>
    <property type="molecule type" value="Genomic_DNA"/>
</dbReference>
<proteinExistence type="predicted"/>
<dbReference type="Pfam" id="PF04542">
    <property type="entry name" value="Sigma70_r2"/>
    <property type="match status" value="1"/>
</dbReference>
<feature type="region of interest" description="Disordered" evidence="5">
    <location>
        <begin position="1"/>
        <end position="30"/>
    </location>
</feature>
<accession>A0A7X1B607</accession>
<dbReference type="Pfam" id="PF04539">
    <property type="entry name" value="Sigma70_r3"/>
    <property type="match status" value="1"/>
</dbReference>
<evidence type="ECO:0000256" key="2">
    <source>
        <dbReference type="ARBA" id="ARBA00023082"/>
    </source>
</evidence>
<dbReference type="Gene3D" id="1.10.1740.10">
    <property type="match status" value="1"/>
</dbReference>
<keyword evidence="1" id="KW-0805">Transcription regulation</keyword>
<evidence type="ECO:0000259" key="6">
    <source>
        <dbReference type="Pfam" id="PF04539"/>
    </source>
</evidence>
<dbReference type="Gene3D" id="1.20.140.160">
    <property type="match status" value="1"/>
</dbReference>
<keyword evidence="2" id="KW-0731">Sigma factor</keyword>